<evidence type="ECO:0000256" key="4">
    <source>
        <dbReference type="ARBA" id="ARBA00022705"/>
    </source>
</evidence>
<evidence type="ECO:0000256" key="1">
    <source>
        <dbReference type="ARBA" id="ARBA00004123"/>
    </source>
</evidence>
<dbReference type="AlphaFoldDB" id="A0AA39WQJ9"/>
<dbReference type="PANTHER" id="PTHR23061">
    <property type="entry name" value="DNA POLYMERASE 2 ALPHA 70 KDA SUBUNIT"/>
    <property type="match status" value="1"/>
</dbReference>
<accession>A0AA39WQJ9</accession>
<evidence type="ECO:0000313" key="10">
    <source>
        <dbReference type="EMBL" id="KAK0619743.1"/>
    </source>
</evidence>
<evidence type="ECO:0000259" key="8">
    <source>
        <dbReference type="Pfam" id="PF04042"/>
    </source>
</evidence>
<evidence type="ECO:0000256" key="7">
    <source>
        <dbReference type="SAM" id="MobiDB-lite"/>
    </source>
</evidence>
<keyword evidence="5 6" id="KW-0539">Nucleus</keyword>
<comment type="function">
    <text evidence="6">Accessory subunit of the DNA polymerase alpha complex (also known as the alpha DNA polymerase-primase complex) which plays an essential role in the initiation of DNA synthesis.</text>
</comment>
<protein>
    <recommendedName>
        <fullName evidence="3 6">DNA polymerase alpha subunit B</fullName>
    </recommendedName>
</protein>
<sequence>MADEILTELTERFGSGDKALEPDVVAELRSIMRLHELSVEDMYYKWDAYCIKMDANDMKVSLATLRPFKQDLQDSLERSNRAQVHIKTEKRVSATPRTATKTNNDVYGMLDGLTTPGPGRSAKSSSARRRQLETPSVSRVKAEPMSSPLKQGDQQSSSLPPSSFHDRLNAGEVVAILNEKLPVPEPPIAPFSESRILVTVGSDRKKWGYKTLAMKLSEAAEILDDRIEEFAKLVMEHHKLDELAFGSAARQGTTEIVAVGRIASDSSEGKLNQASLVLETSSSTGNAFRVPLNLKQLRGYQFFPGQIVAFKGINASGKEFAVHQVLDIPLLPSAASSPPELEAHRNRLRGGPDAMDSDTDPLPLNIIFASGPYTADDNLDFEPLHTLCNRAADTYADALVLCGPFLDSEHPLIASGDFDLPDDVAFEPDTATMTTVFKHLISPALNRLASANPQINILLVPSVRDVIDKHVSWPQAPFAGRKELGLPKKTSIIGNPMTVNFNETILGISTQDVLWELRQEELVGGRPSDPDLLPRLSKHLIEQRHFFPLYPPSDRSRLPKTGTETGVPPGAMLDVSYLKLAEIMRTRPDILVLPSALPPFVEIVQNVVVINPGYLSKRRGAGTYAKMALYPPDTSQPQIGDLMAHSVFTRARVEITRI</sequence>
<comment type="caution">
    <text evidence="10">The sequence shown here is derived from an EMBL/GenBank/DDBJ whole genome shotgun (WGS) entry which is preliminary data.</text>
</comment>
<dbReference type="GO" id="GO:0005658">
    <property type="term" value="C:alpha DNA polymerase:primase complex"/>
    <property type="evidence" value="ECO:0007669"/>
    <property type="project" value="TreeGrafter"/>
</dbReference>
<dbReference type="PIRSF" id="PIRSF018300">
    <property type="entry name" value="DNA_pol_alph_2"/>
    <property type="match status" value="1"/>
</dbReference>
<name>A0AA39WQJ9_9PEZI</name>
<organism evidence="10 11">
    <name type="scientific">Immersiella caudata</name>
    <dbReference type="NCBI Taxonomy" id="314043"/>
    <lineage>
        <taxon>Eukaryota</taxon>
        <taxon>Fungi</taxon>
        <taxon>Dikarya</taxon>
        <taxon>Ascomycota</taxon>
        <taxon>Pezizomycotina</taxon>
        <taxon>Sordariomycetes</taxon>
        <taxon>Sordariomycetidae</taxon>
        <taxon>Sordariales</taxon>
        <taxon>Lasiosphaeriaceae</taxon>
        <taxon>Immersiella</taxon>
    </lineage>
</organism>
<dbReference type="GO" id="GO:0003677">
    <property type="term" value="F:DNA binding"/>
    <property type="evidence" value="ECO:0007669"/>
    <property type="project" value="InterPro"/>
</dbReference>
<evidence type="ECO:0000256" key="5">
    <source>
        <dbReference type="ARBA" id="ARBA00023242"/>
    </source>
</evidence>
<feature type="domain" description="DNA polymerase alpha subunit B OB" evidence="9">
    <location>
        <begin position="221"/>
        <end position="327"/>
    </location>
</feature>
<feature type="domain" description="DNA polymerase alpha/delta/epsilon subunit B" evidence="8">
    <location>
        <begin position="366"/>
        <end position="601"/>
    </location>
</feature>
<gene>
    <name evidence="10" type="ORF">B0T14DRAFT_519764</name>
</gene>
<feature type="compositionally biased region" description="Polar residues" evidence="7">
    <location>
        <begin position="95"/>
        <end position="105"/>
    </location>
</feature>
<dbReference type="EMBL" id="JAULSU010000004">
    <property type="protein sequence ID" value="KAK0619743.1"/>
    <property type="molecule type" value="Genomic_DNA"/>
</dbReference>
<keyword evidence="4 6" id="KW-0235">DNA replication</keyword>
<dbReference type="FunFam" id="3.60.21.60:FF:000005">
    <property type="entry name" value="DNA polymerase alpha subunit B"/>
    <property type="match status" value="1"/>
</dbReference>
<dbReference type="Pfam" id="PF04042">
    <property type="entry name" value="DNA_pol_E_B"/>
    <property type="match status" value="1"/>
</dbReference>
<evidence type="ECO:0000256" key="6">
    <source>
        <dbReference type="PIRNR" id="PIRNR018300"/>
    </source>
</evidence>
<feature type="compositionally biased region" description="Polar residues" evidence="7">
    <location>
        <begin position="148"/>
        <end position="161"/>
    </location>
</feature>
<evidence type="ECO:0000256" key="3">
    <source>
        <dbReference type="ARBA" id="ARBA00018596"/>
    </source>
</evidence>
<dbReference type="Proteomes" id="UP001175000">
    <property type="component" value="Unassembled WGS sequence"/>
</dbReference>
<dbReference type="InterPro" id="IPR016722">
    <property type="entry name" value="DNA_pol_alpha_bsu"/>
</dbReference>
<dbReference type="FunFam" id="3.60.21.60:FF:000008">
    <property type="entry name" value="DNA polymerase alpha subunit B"/>
    <property type="match status" value="1"/>
</dbReference>
<reference evidence="10" key="1">
    <citation type="submission" date="2023-06" db="EMBL/GenBank/DDBJ databases">
        <title>Genome-scale phylogeny and comparative genomics of the fungal order Sordariales.</title>
        <authorList>
            <consortium name="Lawrence Berkeley National Laboratory"/>
            <person name="Hensen N."/>
            <person name="Bonometti L."/>
            <person name="Westerberg I."/>
            <person name="Brannstrom I.O."/>
            <person name="Guillou S."/>
            <person name="Cros-Aarteil S."/>
            <person name="Calhoun S."/>
            <person name="Haridas S."/>
            <person name="Kuo A."/>
            <person name="Mondo S."/>
            <person name="Pangilinan J."/>
            <person name="Riley R."/>
            <person name="Labutti K."/>
            <person name="Andreopoulos B."/>
            <person name="Lipzen A."/>
            <person name="Chen C."/>
            <person name="Yanf M."/>
            <person name="Daum C."/>
            <person name="Ng V."/>
            <person name="Clum A."/>
            <person name="Steindorff A."/>
            <person name="Ohm R."/>
            <person name="Martin F."/>
            <person name="Silar P."/>
            <person name="Natvig D."/>
            <person name="Lalanne C."/>
            <person name="Gautier V."/>
            <person name="Ament-Velasquez S.L."/>
            <person name="Kruys A."/>
            <person name="Hutchinson M.I."/>
            <person name="Powell A.J."/>
            <person name="Barry K."/>
            <person name="Miller A.N."/>
            <person name="Grigoriev I.V."/>
            <person name="Debuchy R."/>
            <person name="Gladieux P."/>
            <person name="Thoren M.H."/>
            <person name="Johannesson H."/>
        </authorList>
    </citation>
    <scope>NUCLEOTIDE SEQUENCE</scope>
    <source>
        <strain evidence="10">CBS 606.72</strain>
    </source>
</reference>
<dbReference type="Gene3D" id="3.60.21.60">
    <property type="match status" value="2"/>
</dbReference>
<dbReference type="GO" id="GO:0006270">
    <property type="term" value="P:DNA replication initiation"/>
    <property type="evidence" value="ECO:0007669"/>
    <property type="project" value="TreeGrafter"/>
</dbReference>
<evidence type="ECO:0000256" key="2">
    <source>
        <dbReference type="ARBA" id="ARBA00007299"/>
    </source>
</evidence>
<comment type="similarity">
    <text evidence="2 6">Belongs to the DNA polymerase alpha subunit B family.</text>
</comment>
<dbReference type="InterPro" id="IPR054300">
    <property type="entry name" value="OB_DPOA2"/>
</dbReference>
<feature type="region of interest" description="Disordered" evidence="7">
    <location>
        <begin position="88"/>
        <end position="165"/>
    </location>
</feature>
<evidence type="ECO:0000313" key="11">
    <source>
        <dbReference type="Proteomes" id="UP001175000"/>
    </source>
</evidence>
<comment type="subcellular location">
    <subcellularLocation>
        <location evidence="1 6">Nucleus</location>
    </subcellularLocation>
</comment>
<dbReference type="Pfam" id="PF22062">
    <property type="entry name" value="OB_DPOA2"/>
    <property type="match status" value="1"/>
</dbReference>
<dbReference type="PANTHER" id="PTHR23061:SF12">
    <property type="entry name" value="DNA POLYMERASE ALPHA SUBUNIT B"/>
    <property type="match status" value="1"/>
</dbReference>
<proteinExistence type="inferred from homology"/>
<keyword evidence="11" id="KW-1185">Reference proteome</keyword>
<evidence type="ECO:0000259" key="9">
    <source>
        <dbReference type="Pfam" id="PF22062"/>
    </source>
</evidence>
<dbReference type="InterPro" id="IPR007185">
    <property type="entry name" value="DNA_pol_a/d/e_bsu"/>
</dbReference>